<sequence>MNVEFINPFISALMNVLKTMAQTELKPGKPKKKTDDVSRGDVSGLIGMVGEQVKGSLSITFDEALALEIMNRMLGEKPAKINPEVTDMVGEITNMICGGAKNELADKGYEFGMATPIVVSGKDHTINHKVDGPKMIMPFTSDAGSAYLEICFDK</sequence>
<comment type="caution">
    <text evidence="3">The sequence shown here is derived from an EMBL/GenBank/DDBJ whole genome shotgun (WGS) entry which is preliminary data.</text>
</comment>
<protein>
    <submittedName>
        <fullName evidence="3">Chemotaxis protein CheX</fullName>
    </submittedName>
</protein>
<feature type="domain" description="Chemotaxis phosphatase CheX-like" evidence="2">
    <location>
        <begin position="42"/>
        <end position="140"/>
    </location>
</feature>
<dbReference type="SUPFAM" id="SSF103039">
    <property type="entry name" value="CheC-like"/>
    <property type="match status" value="1"/>
</dbReference>
<evidence type="ECO:0000313" key="3">
    <source>
        <dbReference type="EMBL" id="MCC2617699.1"/>
    </source>
</evidence>
<evidence type="ECO:0000259" key="2">
    <source>
        <dbReference type="Pfam" id="PF13690"/>
    </source>
</evidence>
<name>A0ABS8GAU1_9ALTE</name>
<dbReference type="Pfam" id="PF13690">
    <property type="entry name" value="CheX"/>
    <property type="match status" value="1"/>
</dbReference>
<dbReference type="PANTHER" id="PTHR39452">
    <property type="entry name" value="CHEY-P PHOSPHATASE CHEX"/>
    <property type="match status" value="1"/>
</dbReference>
<dbReference type="CDD" id="cd17906">
    <property type="entry name" value="CheX"/>
    <property type="match status" value="1"/>
</dbReference>
<proteinExistence type="predicted"/>
<gene>
    <name evidence="3" type="ORF">LJ739_15715</name>
</gene>
<keyword evidence="4" id="KW-1185">Reference proteome</keyword>
<dbReference type="InterPro" id="IPR028051">
    <property type="entry name" value="CheX-like_dom"/>
</dbReference>
<organism evidence="3 4">
    <name type="scientific">Fluctibacter halophilus</name>
    <dbReference type="NCBI Taxonomy" id="226011"/>
    <lineage>
        <taxon>Bacteria</taxon>
        <taxon>Pseudomonadati</taxon>
        <taxon>Pseudomonadota</taxon>
        <taxon>Gammaproteobacteria</taxon>
        <taxon>Alteromonadales</taxon>
        <taxon>Alteromonadaceae</taxon>
        <taxon>Fluctibacter</taxon>
    </lineage>
</organism>
<dbReference type="PANTHER" id="PTHR39452:SF1">
    <property type="entry name" value="CHEY-P PHOSPHATASE CHEX"/>
    <property type="match status" value="1"/>
</dbReference>
<evidence type="ECO:0000256" key="1">
    <source>
        <dbReference type="ARBA" id="ARBA00022500"/>
    </source>
</evidence>
<dbReference type="Gene3D" id="3.40.1550.10">
    <property type="entry name" value="CheC-like"/>
    <property type="match status" value="1"/>
</dbReference>
<evidence type="ECO:0000313" key="4">
    <source>
        <dbReference type="Proteomes" id="UP001520878"/>
    </source>
</evidence>
<dbReference type="EMBL" id="JAJEWP010000005">
    <property type="protein sequence ID" value="MCC2617699.1"/>
    <property type="molecule type" value="Genomic_DNA"/>
</dbReference>
<keyword evidence="1" id="KW-0145">Chemotaxis</keyword>
<dbReference type="InterPro" id="IPR038756">
    <property type="entry name" value="CheX-like"/>
</dbReference>
<reference evidence="3 4" key="1">
    <citation type="submission" date="2021-10" db="EMBL/GenBank/DDBJ databases">
        <title>Draft genome of Aestuariibacter halophilus JC2043.</title>
        <authorList>
            <person name="Emsley S.A."/>
            <person name="Pfannmuller K.M."/>
            <person name="Ushijima B."/>
            <person name="Saw J.H."/>
            <person name="Videau P."/>
        </authorList>
    </citation>
    <scope>NUCLEOTIDE SEQUENCE [LARGE SCALE GENOMIC DNA]</scope>
    <source>
        <strain evidence="3 4">JC2043</strain>
    </source>
</reference>
<dbReference type="InterPro" id="IPR028976">
    <property type="entry name" value="CheC-like_sf"/>
</dbReference>
<dbReference type="Proteomes" id="UP001520878">
    <property type="component" value="Unassembled WGS sequence"/>
</dbReference>
<accession>A0ABS8GAU1</accession>
<dbReference type="RefSeq" id="WP_229162035.1">
    <property type="nucleotide sequence ID" value="NZ_JAJEWP010000005.1"/>
</dbReference>